<comment type="caution">
    <text evidence="2">The sequence shown here is derived from an EMBL/GenBank/DDBJ whole genome shotgun (WGS) entry which is preliminary data.</text>
</comment>
<accession>A0A3A8AFK9</accession>
<dbReference type="InterPro" id="IPR011051">
    <property type="entry name" value="RmlC_Cupin_sf"/>
</dbReference>
<dbReference type="InterPro" id="IPR012807">
    <property type="entry name" value="Anti-sigma_ChrR"/>
</dbReference>
<dbReference type="Proteomes" id="UP000246132">
    <property type="component" value="Unassembled WGS sequence"/>
</dbReference>
<name>A0A3A8AFK9_9HYPH</name>
<evidence type="ECO:0000259" key="1">
    <source>
        <dbReference type="Pfam" id="PF12973"/>
    </source>
</evidence>
<organism evidence="2 3">
    <name type="scientific">Oceaniradius stylonematis</name>
    <dbReference type="NCBI Taxonomy" id="2184161"/>
    <lineage>
        <taxon>Bacteria</taxon>
        <taxon>Pseudomonadati</taxon>
        <taxon>Pseudomonadota</taxon>
        <taxon>Alphaproteobacteria</taxon>
        <taxon>Hyphomicrobiales</taxon>
        <taxon>Ahrensiaceae</taxon>
        <taxon>Oceaniradius</taxon>
    </lineage>
</organism>
<dbReference type="OrthoDB" id="2988517at2"/>
<keyword evidence="3" id="KW-1185">Reference proteome</keyword>
<dbReference type="NCBIfam" id="TIGR02451">
    <property type="entry name" value="anti_sig_ChrR"/>
    <property type="match status" value="1"/>
</dbReference>
<dbReference type="EMBL" id="QFWV02000007">
    <property type="protein sequence ID" value="RKF06440.1"/>
    <property type="molecule type" value="Genomic_DNA"/>
</dbReference>
<evidence type="ECO:0000313" key="2">
    <source>
        <dbReference type="EMBL" id="RKF06440.1"/>
    </source>
</evidence>
<evidence type="ECO:0000313" key="3">
    <source>
        <dbReference type="Proteomes" id="UP000246132"/>
    </source>
</evidence>
<dbReference type="InterPro" id="IPR025979">
    <property type="entry name" value="ChrR-like_cupin_dom"/>
</dbReference>
<dbReference type="CDD" id="cd20301">
    <property type="entry name" value="cupin_ChrR"/>
    <property type="match status" value="1"/>
</dbReference>
<dbReference type="Gene3D" id="2.60.120.10">
    <property type="entry name" value="Jelly Rolls"/>
    <property type="match status" value="1"/>
</dbReference>
<dbReference type="SUPFAM" id="SSF51182">
    <property type="entry name" value="RmlC-like cupins"/>
    <property type="match status" value="1"/>
</dbReference>
<sequence>MYQGQFSSLDALVSGYVAGSLPKPVHVLMDAHLELSPDNRAIVGGLEVAAGDALEHIAPEAISGRDAALASIFASDPAPLSAGDAVRRCGTMPRALQDFVGHTADDIPWKTKMPGFREFDMDDVDGCHVSMFWIKPGRTVPAHTHDGMELSLIIQGAFSDERGRFGRGDISIADPSVDHRPTAENTVPCIGFAVTDAPLRLTGSLRQRLGDILSI</sequence>
<dbReference type="Pfam" id="PF12973">
    <property type="entry name" value="Cupin_7"/>
    <property type="match status" value="1"/>
</dbReference>
<reference evidence="2 3" key="1">
    <citation type="journal article" date="2018" name="Int. J. Syst. Bacteriol.">
        <title>Oceaniradius stylonemae gen. nov., sp. nov., isolated from a red alga, Stylonema cornu-cervi.</title>
        <authorList>
            <person name="Jeong S."/>
        </authorList>
    </citation>
    <scope>NUCLEOTIDE SEQUENCE [LARGE SCALE GENOMIC DNA]</scope>
    <source>
        <strain evidence="2 3">StC1</strain>
    </source>
</reference>
<dbReference type="RefSeq" id="WP_109766082.1">
    <property type="nucleotide sequence ID" value="NZ_QFWV02000007.1"/>
</dbReference>
<dbReference type="InterPro" id="IPR041916">
    <property type="entry name" value="Anti_sigma_zinc_sf"/>
</dbReference>
<proteinExistence type="predicted"/>
<dbReference type="InterPro" id="IPR014710">
    <property type="entry name" value="RmlC-like_jellyroll"/>
</dbReference>
<dbReference type="AlphaFoldDB" id="A0A3A8AFK9"/>
<feature type="domain" description="ChrR-like cupin" evidence="1">
    <location>
        <begin position="103"/>
        <end position="190"/>
    </location>
</feature>
<dbReference type="Gene3D" id="1.10.10.1320">
    <property type="entry name" value="Anti-sigma factor, zinc-finger domain"/>
    <property type="match status" value="1"/>
</dbReference>
<protein>
    <submittedName>
        <fullName evidence="2">Transcriptional regulator</fullName>
    </submittedName>
</protein>
<gene>
    <name evidence="2" type="ORF">DEM25_012610</name>
</gene>